<dbReference type="OrthoDB" id="9793746at2"/>
<dbReference type="PANTHER" id="PTHR37308:SF1">
    <property type="entry name" value="POLYPRENYL-PHOSPHATE TRANSPORTER"/>
    <property type="match status" value="1"/>
</dbReference>
<gene>
    <name evidence="2" type="ORF">KOR34_22780</name>
</gene>
<evidence type="ECO:0000313" key="2">
    <source>
        <dbReference type="EMBL" id="TWT37330.1"/>
    </source>
</evidence>
<reference evidence="2 3" key="1">
    <citation type="submission" date="2019-02" db="EMBL/GenBank/DDBJ databases">
        <title>Deep-cultivation of Planctomycetes and their phenomic and genomic characterization uncovers novel biology.</title>
        <authorList>
            <person name="Wiegand S."/>
            <person name="Jogler M."/>
            <person name="Boedeker C."/>
            <person name="Pinto D."/>
            <person name="Vollmers J."/>
            <person name="Rivas-Marin E."/>
            <person name="Kohn T."/>
            <person name="Peeters S.H."/>
            <person name="Heuer A."/>
            <person name="Rast P."/>
            <person name="Oberbeckmann S."/>
            <person name="Bunk B."/>
            <person name="Jeske O."/>
            <person name="Meyerdierks A."/>
            <person name="Storesund J.E."/>
            <person name="Kallscheuer N."/>
            <person name="Luecker S."/>
            <person name="Lage O.M."/>
            <person name="Pohl T."/>
            <person name="Merkel B.J."/>
            <person name="Hornburger P."/>
            <person name="Mueller R.-W."/>
            <person name="Bruemmer F."/>
            <person name="Labrenz M."/>
            <person name="Spormann A.M."/>
            <person name="Op Den Camp H."/>
            <person name="Overmann J."/>
            <person name="Amann R."/>
            <person name="Jetten M.S.M."/>
            <person name="Mascher T."/>
            <person name="Medema M.H."/>
            <person name="Devos D.P."/>
            <person name="Kaster A.-K."/>
            <person name="Ovreas L."/>
            <person name="Rohde M."/>
            <person name="Galperin M.Y."/>
            <person name="Jogler C."/>
        </authorList>
    </citation>
    <scope>NUCLEOTIDE SEQUENCE [LARGE SCALE GENOMIC DNA]</scope>
    <source>
        <strain evidence="2 3">KOR34</strain>
    </source>
</reference>
<feature type="transmembrane region" description="Helical" evidence="1">
    <location>
        <begin position="80"/>
        <end position="103"/>
    </location>
</feature>
<dbReference type="PANTHER" id="PTHR37308">
    <property type="entry name" value="INTEGRAL MEMBRANE PROTEIN"/>
    <property type="match status" value="1"/>
</dbReference>
<dbReference type="Pfam" id="PF04018">
    <property type="entry name" value="VCA0040-like"/>
    <property type="match status" value="1"/>
</dbReference>
<protein>
    <recommendedName>
        <fullName evidence="4">DUF368 domain-containing protein</fullName>
    </recommendedName>
</protein>
<feature type="transmembrane region" description="Helical" evidence="1">
    <location>
        <begin position="166"/>
        <end position="194"/>
    </location>
</feature>
<feature type="transmembrane region" description="Helical" evidence="1">
    <location>
        <begin position="138"/>
        <end position="160"/>
    </location>
</feature>
<keyword evidence="1" id="KW-1133">Transmembrane helix</keyword>
<feature type="transmembrane region" description="Helical" evidence="1">
    <location>
        <begin position="215"/>
        <end position="234"/>
    </location>
</feature>
<dbReference type="Proteomes" id="UP000316714">
    <property type="component" value="Unassembled WGS sequence"/>
</dbReference>
<keyword evidence="1" id="KW-0812">Transmembrane</keyword>
<dbReference type="RefSeq" id="WP_146564673.1">
    <property type="nucleotide sequence ID" value="NZ_SIHJ01000001.1"/>
</dbReference>
<name>A0A5C5VHA3_9BACT</name>
<feature type="transmembrane region" description="Helical" evidence="1">
    <location>
        <begin position="246"/>
        <end position="265"/>
    </location>
</feature>
<accession>A0A5C5VHA3</accession>
<proteinExistence type="predicted"/>
<organism evidence="2 3">
    <name type="scientific">Posidoniimonas corsicana</name>
    <dbReference type="NCBI Taxonomy" id="1938618"/>
    <lineage>
        <taxon>Bacteria</taxon>
        <taxon>Pseudomonadati</taxon>
        <taxon>Planctomycetota</taxon>
        <taxon>Planctomycetia</taxon>
        <taxon>Pirellulales</taxon>
        <taxon>Lacipirellulaceae</taxon>
        <taxon>Posidoniimonas</taxon>
    </lineage>
</organism>
<dbReference type="EMBL" id="SIHJ01000001">
    <property type="protein sequence ID" value="TWT37330.1"/>
    <property type="molecule type" value="Genomic_DNA"/>
</dbReference>
<feature type="transmembrane region" description="Helical" evidence="1">
    <location>
        <begin position="109"/>
        <end position="126"/>
    </location>
</feature>
<evidence type="ECO:0000256" key="1">
    <source>
        <dbReference type="SAM" id="Phobius"/>
    </source>
</evidence>
<evidence type="ECO:0000313" key="3">
    <source>
        <dbReference type="Proteomes" id="UP000316714"/>
    </source>
</evidence>
<keyword evidence="3" id="KW-1185">Reference proteome</keyword>
<dbReference type="AlphaFoldDB" id="A0A5C5VHA3"/>
<dbReference type="InterPro" id="IPR007163">
    <property type="entry name" value="VCA0040-like"/>
</dbReference>
<comment type="caution">
    <text evidence="2">The sequence shown here is derived from an EMBL/GenBank/DDBJ whole genome shotgun (WGS) entry which is preliminary data.</text>
</comment>
<sequence length="335" mass="34895">MPSPASRLAPSLLGDLKIAARGFCMGAADIVPGVSGGTVALILGIYARLVTAVSRVDRTLLGLLAKRQWSAAADHLDLRFLIALACGIGAGAVGLAGVMHTLLEEHTELTYAAFFGLILASGLLVGRMCRPAGSQQAALCVGLGVAGAAFAFFLVSLAAVTGPPGLGYTFLSGVIGICAMILPGISGSYLLLLLGKYHEITGIIKNLAHLEVSGADVATLATFAVGCLIGLLMFSKLLKWLLVRYYSPTMAVLCGFMIGSLYKVWPFQRGDAPPEASFKERALTMEPIWPQEFGGHEQACVAIAVACLAGVLVVDALARRFEPQHTPSADAAAVR</sequence>
<keyword evidence="1" id="KW-0472">Membrane</keyword>
<evidence type="ECO:0008006" key="4">
    <source>
        <dbReference type="Google" id="ProtNLM"/>
    </source>
</evidence>